<dbReference type="GeneID" id="27336647"/>
<evidence type="ECO:0000259" key="2">
    <source>
        <dbReference type="Pfam" id="PF08924"/>
    </source>
</evidence>
<dbReference type="SUPFAM" id="SSF51445">
    <property type="entry name" value="(Trans)glycosidases"/>
    <property type="match status" value="1"/>
</dbReference>
<gene>
    <name evidence="3" type="ORF">PV08_09564</name>
</gene>
<proteinExistence type="predicted"/>
<keyword evidence="4" id="KW-1185">Reference proteome</keyword>
<dbReference type="SUPFAM" id="SSF47090">
    <property type="entry name" value="PGBD-like"/>
    <property type="match status" value="2"/>
</dbReference>
<evidence type="ECO:0000313" key="4">
    <source>
        <dbReference type="Proteomes" id="UP000053328"/>
    </source>
</evidence>
<dbReference type="Pfam" id="PF08924">
    <property type="entry name" value="Rv2525c_GlyHyd-like"/>
    <property type="match status" value="1"/>
</dbReference>
<dbReference type="RefSeq" id="XP_016232503.1">
    <property type="nucleotide sequence ID" value="XM_016383880.1"/>
</dbReference>
<dbReference type="AlphaFoldDB" id="A0A0D1ZH73"/>
<dbReference type="Proteomes" id="UP000053328">
    <property type="component" value="Unassembled WGS sequence"/>
</dbReference>
<dbReference type="OrthoDB" id="2251794at2759"/>
<dbReference type="VEuPathDB" id="FungiDB:PV08_09564"/>
<dbReference type="STRING" id="91928.A0A0D1ZH73"/>
<dbReference type="Gene3D" id="1.10.101.10">
    <property type="entry name" value="PGBD-like superfamily/PGBD"/>
    <property type="match status" value="1"/>
</dbReference>
<dbReference type="InterPro" id="IPR015020">
    <property type="entry name" value="Rv2525c-like_Glyco_Hydro-like"/>
</dbReference>
<dbReference type="InterPro" id="IPR036365">
    <property type="entry name" value="PGBD-like_sf"/>
</dbReference>
<feature type="domain" description="Rv2525c-like glycoside hydrolase-like" evidence="2">
    <location>
        <begin position="337"/>
        <end position="498"/>
    </location>
</feature>
<dbReference type="HOGENOM" id="CLU_012961_0_0_1"/>
<organism evidence="3 4">
    <name type="scientific">Exophiala spinifera</name>
    <dbReference type="NCBI Taxonomy" id="91928"/>
    <lineage>
        <taxon>Eukaryota</taxon>
        <taxon>Fungi</taxon>
        <taxon>Dikarya</taxon>
        <taxon>Ascomycota</taxon>
        <taxon>Pezizomycotina</taxon>
        <taxon>Eurotiomycetes</taxon>
        <taxon>Chaetothyriomycetidae</taxon>
        <taxon>Chaetothyriales</taxon>
        <taxon>Herpotrichiellaceae</taxon>
        <taxon>Exophiala</taxon>
    </lineage>
</organism>
<feature type="domain" description="Peptidoglycan binding-like" evidence="1">
    <location>
        <begin position="266"/>
        <end position="302"/>
    </location>
</feature>
<evidence type="ECO:0008006" key="5">
    <source>
        <dbReference type="Google" id="ProtNLM"/>
    </source>
</evidence>
<reference evidence="3 4" key="1">
    <citation type="submission" date="2015-01" db="EMBL/GenBank/DDBJ databases">
        <title>The Genome Sequence of Exophiala spinifera CBS89968.</title>
        <authorList>
            <consortium name="The Broad Institute Genomics Platform"/>
            <person name="Cuomo C."/>
            <person name="de Hoog S."/>
            <person name="Gorbushina A."/>
            <person name="Stielow B."/>
            <person name="Teixiera M."/>
            <person name="Abouelleil A."/>
            <person name="Chapman S.B."/>
            <person name="Priest M."/>
            <person name="Young S.K."/>
            <person name="Wortman J."/>
            <person name="Nusbaum C."/>
            <person name="Birren B."/>
        </authorList>
    </citation>
    <scope>NUCLEOTIDE SEQUENCE [LARGE SCALE GENOMIC DNA]</scope>
    <source>
        <strain evidence="3 4">CBS 89968</strain>
    </source>
</reference>
<evidence type="ECO:0000313" key="3">
    <source>
        <dbReference type="EMBL" id="KIW12287.1"/>
    </source>
</evidence>
<dbReference type="InterPro" id="IPR017853">
    <property type="entry name" value="GH"/>
</dbReference>
<dbReference type="EMBL" id="KN847498">
    <property type="protein sequence ID" value="KIW12287.1"/>
    <property type="molecule type" value="Genomic_DNA"/>
</dbReference>
<dbReference type="Pfam" id="PF01471">
    <property type="entry name" value="PG_binding_1"/>
    <property type="match status" value="1"/>
</dbReference>
<dbReference type="InterPro" id="IPR036366">
    <property type="entry name" value="PGBDSf"/>
</dbReference>
<dbReference type="CDD" id="cd06418">
    <property type="entry name" value="GH25_BacA-like"/>
    <property type="match status" value="1"/>
</dbReference>
<name>A0A0D1ZH73_9EURO</name>
<protein>
    <recommendedName>
        <fullName evidence="5">Peptidoglycan binding-like domain-containing protein</fullName>
    </recommendedName>
</protein>
<accession>A0A0D1ZH73</accession>
<dbReference type="InterPro" id="IPR002477">
    <property type="entry name" value="Peptidoglycan-bd-like"/>
</dbReference>
<sequence>MVDFKVMDAQKWVNKTYQGQQGYIRIAEDGITGWDTIHALIRALQIELGISGDALSDNFGPQTLAKLTARGGIHVEDGWGLNPFFIVQSALFCKGYDAGAIDGQWGDQTSAAVRIFYRDANVPLPAQKVLSPNWTIRAGEWIDAKMVKALLTMDAYVKADLGTDGIRECQQWLNNRYYGRDAFTIVPCDGIFNRTAQKALLYAIQFEMGLKDSEATGTFGPKTQAALRAKTIASPSAGPFVSIFSIAMVFNRVSITLPPVETFYVGVTDRWSGNLSDAVRAFQSSSELAPTGVGDFATWAQLLVSTGDPNRPVIGCDTTGTNSATGATLDDKVAKSLAAGGFSKIGRYLQDYPGGKKKELKPAEILVLLQNGFTIFPIWQMSGNSAASFSYDIGKEHGAAAHAAAARLLFPKGTTIYFAVDYDADQNDITRAIIPYFRGVILGLALEGDWYSHGVYGTRNVCIDVSRKTFARWSYVSGMSTGYSGNLGFPIPSNWSLNQIQEIKAPGLALIDIDRVAYKSNSDPGVRVMRTKTLSASEFISYIGKLYELAKAASLLKVYSLSVLDFLRQRKYSDYRFVFVVKGDLLDHSFLRRANDEFEPGVFFIDPLPAQTILHSDHLGYTVYGVFKHPFPPIVEDPANAKVDVSQGDVAGWLGDWIQLYGAWRKQYRVAFPDTRPRLFCARYLATGNRSPMDLRNFIEDVDGFHVGNKLRKEGVNFNLAIEIAAYYGSSAAPSTRFTRFYKERFNGNINHAIIAARNGLTPSPISSPVIRAGIFMILTSYYDEVEYEGESFMPWNCSPDLLDELCQAFGDCMVRLVNEEKSRN</sequence>
<dbReference type="Gene3D" id="3.20.20.80">
    <property type="entry name" value="Glycosidases"/>
    <property type="match status" value="1"/>
</dbReference>
<evidence type="ECO:0000259" key="1">
    <source>
        <dbReference type="Pfam" id="PF01471"/>
    </source>
</evidence>